<protein>
    <recommendedName>
        <fullName evidence="2">Ricin B lectin domain-containing protein</fullName>
    </recommendedName>
</protein>
<dbReference type="PROSITE" id="PS50231">
    <property type="entry name" value="RICIN_B_LECTIN"/>
    <property type="match status" value="1"/>
</dbReference>
<evidence type="ECO:0000256" key="1">
    <source>
        <dbReference type="SAM" id="SignalP"/>
    </source>
</evidence>
<dbReference type="Pfam" id="PF00652">
    <property type="entry name" value="Ricin_B_lectin"/>
    <property type="match status" value="1"/>
</dbReference>
<comment type="caution">
    <text evidence="3">The sequence shown here is derived from an EMBL/GenBank/DDBJ whole genome shotgun (WGS) entry which is preliminary data.</text>
</comment>
<dbReference type="AlphaFoldDB" id="A0ABD3NAM4"/>
<dbReference type="InterPro" id="IPR035992">
    <property type="entry name" value="Ricin_B-like_lectins"/>
</dbReference>
<dbReference type="EMBL" id="JALLBG020000011">
    <property type="protein sequence ID" value="KAL3772418.1"/>
    <property type="molecule type" value="Genomic_DNA"/>
</dbReference>
<dbReference type="SUPFAM" id="SSF50370">
    <property type="entry name" value="Ricin B-like lectins"/>
    <property type="match status" value="1"/>
</dbReference>
<gene>
    <name evidence="3" type="ORF">ACHAWU_005595</name>
</gene>
<feature type="signal peptide" evidence="1">
    <location>
        <begin position="1"/>
        <end position="23"/>
    </location>
</feature>
<reference evidence="3 4" key="1">
    <citation type="submission" date="2024-10" db="EMBL/GenBank/DDBJ databases">
        <title>Updated reference genomes for cyclostephanoid diatoms.</title>
        <authorList>
            <person name="Roberts W.R."/>
            <person name="Alverson A.J."/>
        </authorList>
    </citation>
    <scope>NUCLEOTIDE SEQUENCE [LARGE SCALE GENOMIC DNA]</scope>
    <source>
        <strain evidence="3 4">AJA232-27</strain>
    </source>
</reference>
<dbReference type="InterPro" id="IPR000772">
    <property type="entry name" value="Ricin_B_lectin"/>
</dbReference>
<keyword evidence="1" id="KW-0732">Signal</keyword>
<evidence type="ECO:0000259" key="2">
    <source>
        <dbReference type="Pfam" id="PF00652"/>
    </source>
</evidence>
<feature type="chain" id="PRO_5044887710" description="Ricin B lectin domain-containing protein" evidence="1">
    <location>
        <begin position="24"/>
        <end position="213"/>
    </location>
</feature>
<keyword evidence="4" id="KW-1185">Reference proteome</keyword>
<accession>A0ABD3NAM4</accession>
<sequence length="213" mass="24750">MIGLRRFANDAFAFILLTFTVFAAEDPSAVYPAEAESELNPIEHRELESTFFAAEAQSKLNPTVEHRELESAFNLKIYWQQGFRWQGSTQERKWCMKCRSSNCSDGTGIKVARCDRDDPRQQFYFDDRRIRSRKNTDMCIKRYGRYIAMDGCDSNDSDQRWSNLRTDAPFELQIPGNDSKCASQHHHPKDGEVVYMNSCSLARRSTTDKWVVY</sequence>
<dbReference type="Gene3D" id="2.80.10.50">
    <property type="match status" value="1"/>
</dbReference>
<proteinExistence type="predicted"/>
<evidence type="ECO:0000313" key="4">
    <source>
        <dbReference type="Proteomes" id="UP001530293"/>
    </source>
</evidence>
<dbReference type="Proteomes" id="UP001530293">
    <property type="component" value="Unassembled WGS sequence"/>
</dbReference>
<evidence type="ECO:0000313" key="3">
    <source>
        <dbReference type="EMBL" id="KAL3772418.1"/>
    </source>
</evidence>
<name>A0ABD3NAM4_9STRA</name>
<organism evidence="3 4">
    <name type="scientific">Discostella pseudostelligera</name>
    <dbReference type="NCBI Taxonomy" id="259834"/>
    <lineage>
        <taxon>Eukaryota</taxon>
        <taxon>Sar</taxon>
        <taxon>Stramenopiles</taxon>
        <taxon>Ochrophyta</taxon>
        <taxon>Bacillariophyta</taxon>
        <taxon>Coscinodiscophyceae</taxon>
        <taxon>Thalassiosirophycidae</taxon>
        <taxon>Stephanodiscales</taxon>
        <taxon>Stephanodiscaceae</taxon>
        <taxon>Discostella</taxon>
    </lineage>
</organism>
<feature type="domain" description="Ricin B lectin" evidence="2">
    <location>
        <begin position="83"/>
        <end position="161"/>
    </location>
</feature>